<dbReference type="PANTHER" id="PTHR13046">
    <property type="entry name" value="PROTEASE U48 CAAX PRENYL PROTEASE RCE1"/>
    <property type="match status" value="1"/>
</dbReference>
<reference evidence="15" key="1">
    <citation type="submission" date="2018-07" db="EMBL/GenBank/DDBJ databases">
        <authorList>
            <person name="Quirk P.G."/>
            <person name="Krulwich T.A."/>
        </authorList>
    </citation>
    <scope>NUCLEOTIDE SEQUENCE</scope>
</reference>
<dbReference type="EC" id="3.4.26.1" evidence="11"/>
<keyword evidence="3" id="KW-0645">Protease</keyword>
<feature type="transmembrane region" description="Helical" evidence="13">
    <location>
        <begin position="184"/>
        <end position="206"/>
    </location>
</feature>
<dbReference type="InterPro" id="IPR039731">
    <property type="entry name" value="Rce1"/>
</dbReference>
<feature type="domain" description="CAAX prenyl protease 2/Lysostaphin resistance protein A-like" evidence="14">
    <location>
        <begin position="121"/>
        <end position="225"/>
    </location>
</feature>
<name>A0A336M742_CULSO</name>
<proteinExistence type="inferred from homology"/>
<keyword evidence="5" id="KW-0378">Hydrolase</keyword>
<dbReference type="GO" id="GO:0005789">
    <property type="term" value="C:endoplasmic reticulum membrane"/>
    <property type="evidence" value="ECO:0007669"/>
    <property type="project" value="UniProtKB-SubCell"/>
</dbReference>
<keyword evidence="4 13" id="KW-0812">Transmembrane</keyword>
<evidence type="ECO:0000256" key="11">
    <source>
        <dbReference type="ARBA" id="ARBA00049729"/>
    </source>
</evidence>
<feature type="transmembrane region" description="Helical" evidence="13">
    <location>
        <begin position="76"/>
        <end position="98"/>
    </location>
</feature>
<dbReference type="GO" id="GO:0004222">
    <property type="term" value="F:metalloendopeptidase activity"/>
    <property type="evidence" value="ECO:0007669"/>
    <property type="project" value="InterPro"/>
</dbReference>
<accession>A0A336M742</accession>
<comment type="subcellular location">
    <subcellularLocation>
        <location evidence="1">Endoplasmic reticulum membrane</location>
        <topology evidence="1">Multi-pass membrane protein</topology>
    </subcellularLocation>
</comment>
<dbReference type="OMA" id="HSFCNWC"/>
<evidence type="ECO:0000256" key="8">
    <source>
        <dbReference type="ARBA" id="ARBA00023136"/>
    </source>
</evidence>
<organism evidence="15">
    <name type="scientific">Culicoides sonorensis</name>
    <name type="common">Biting midge</name>
    <dbReference type="NCBI Taxonomy" id="179676"/>
    <lineage>
        <taxon>Eukaryota</taxon>
        <taxon>Metazoa</taxon>
        <taxon>Ecdysozoa</taxon>
        <taxon>Arthropoda</taxon>
        <taxon>Hexapoda</taxon>
        <taxon>Insecta</taxon>
        <taxon>Pterygota</taxon>
        <taxon>Neoptera</taxon>
        <taxon>Endopterygota</taxon>
        <taxon>Diptera</taxon>
        <taxon>Nematocera</taxon>
        <taxon>Chironomoidea</taxon>
        <taxon>Ceratopogonidae</taxon>
        <taxon>Ceratopogoninae</taxon>
        <taxon>Culicoides</taxon>
        <taxon>Monoculicoides</taxon>
    </lineage>
</organism>
<evidence type="ECO:0000256" key="9">
    <source>
        <dbReference type="ARBA" id="ARBA00032607"/>
    </source>
</evidence>
<dbReference type="VEuPathDB" id="VectorBase:CSON005527"/>
<evidence type="ECO:0000256" key="2">
    <source>
        <dbReference type="ARBA" id="ARBA00006897"/>
    </source>
</evidence>
<evidence type="ECO:0000256" key="5">
    <source>
        <dbReference type="ARBA" id="ARBA00022801"/>
    </source>
</evidence>
<evidence type="ECO:0000256" key="7">
    <source>
        <dbReference type="ARBA" id="ARBA00022989"/>
    </source>
</evidence>
<evidence type="ECO:0000313" key="15">
    <source>
        <dbReference type="EMBL" id="SSX21848.1"/>
    </source>
</evidence>
<dbReference type="AlphaFoldDB" id="A0A336M742"/>
<protein>
    <recommendedName>
        <fullName evidence="12">CAAX prenyl protease 2</fullName>
        <ecNumber evidence="11">3.4.26.1</ecNumber>
    </recommendedName>
    <alternativeName>
        <fullName evidence="9">Farnesylated proteins-converting enzyme 2</fullName>
    </alternativeName>
</protein>
<comment type="similarity">
    <text evidence="2">Belongs to the peptidase U48 family.</text>
</comment>
<dbReference type="InterPro" id="IPR003675">
    <property type="entry name" value="Rce1/LyrA-like_dom"/>
</dbReference>
<gene>
    <name evidence="15" type="primary">CSON005527</name>
</gene>
<evidence type="ECO:0000256" key="4">
    <source>
        <dbReference type="ARBA" id="ARBA00022692"/>
    </source>
</evidence>
<dbReference type="GO" id="GO:0071586">
    <property type="term" value="P:CAAX-box protein processing"/>
    <property type="evidence" value="ECO:0007669"/>
    <property type="project" value="InterPro"/>
</dbReference>
<sequence>MLELATCLLLAVLYVASLYIWNSEHNRDHPTTIKKRFVSVSVIMLIAPIFLYLHFREDITMGKVTLWQLLGIRSEKLGLAFLLPLLLTVLLFLGPISIQIKNGVWRIYVAPAYWFNSFRDLIWIRNHIVAPLSEEFTYRACMMPVLLLKFSTTTTILITPLFFGVAHLHHMAERIRSGIDKRTAIIISTFQFVYTTIFGIYSAYLFVRTGHFMAPFIAHAFCNHMGFPDVNDLVSQPEPQRKIFCGLYILGLIGFLTLAPVLSNPKIYAHNLYDAYV</sequence>
<feature type="transmembrane region" description="Helical" evidence="13">
    <location>
        <begin position="37"/>
        <end position="55"/>
    </location>
</feature>
<evidence type="ECO:0000259" key="14">
    <source>
        <dbReference type="Pfam" id="PF02517"/>
    </source>
</evidence>
<evidence type="ECO:0000256" key="3">
    <source>
        <dbReference type="ARBA" id="ARBA00022670"/>
    </source>
</evidence>
<dbReference type="PANTHER" id="PTHR13046:SF0">
    <property type="entry name" value="CAAX PRENYL PROTEASE 2"/>
    <property type="match status" value="1"/>
</dbReference>
<comment type="catalytic activity">
    <reaction evidence="10">
        <text>Hydrolyzes the peptide bond -P2-(S-farnesyl or geranylgeranyl)C-P1'-P2'-P3'-COOH where P1' and P2' are amino acids with aliphatic sidechains and P3' is any C-terminal residue.</text>
        <dbReference type="EC" id="3.4.26.1"/>
    </reaction>
</comment>
<keyword evidence="6" id="KW-0256">Endoplasmic reticulum</keyword>
<evidence type="ECO:0000256" key="1">
    <source>
        <dbReference type="ARBA" id="ARBA00004477"/>
    </source>
</evidence>
<keyword evidence="7 13" id="KW-1133">Transmembrane helix</keyword>
<dbReference type="EMBL" id="UFQT01000217">
    <property type="protein sequence ID" value="SSX21848.1"/>
    <property type="molecule type" value="Genomic_DNA"/>
</dbReference>
<evidence type="ECO:0000256" key="6">
    <source>
        <dbReference type="ARBA" id="ARBA00022824"/>
    </source>
</evidence>
<feature type="transmembrane region" description="Helical" evidence="13">
    <location>
        <begin position="243"/>
        <end position="262"/>
    </location>
</feature>
<evidence type="ECO:0000256" key="10">
    <source>
        <dbReference type="ARBA" id="ARBA00047280"/>
    </source>
</evidence>
<evidence type="ECO:0000256" key="12">
    <source>
        <dbReference type="ARBA" id="ARBA00049763"/>
    </source>
</evidence>
<keyword evidence="8 13" id="KW-0472">Membrane</keyword>
<evidence type="ECO:0000256" key="13">
    <source>
        <dbReference type="SAM" id="Phobius"/>
    </source>
</evidence>
<feature type="transmembrane region" description="Helical" evidence="13">
    <location>
        <begin position="142"/>
        <end position="163"/>
    </location>
</feature>
<dbReference type="Pfam" id="PF02517">
    <property type="entry name" value="Rce1-like"/>
    <property type="match status" value="1"/>
</dbReference>